<evidence type="ECO:0000313" key="1">
    <source>
        <dbReference type="EMBL" id="PSL52853.1"/>
    </source>
</evidence>
<keyword evidence="2" id="KW-1185">Reference proteome</keyword>
<keyword evidence="1" id="KW-0808">Transferase</keyword>
<dbReference type="PANTHER" id="PTHR43861">
    <property type="entry name" value="TRANS-ACONITATE 2-METHYLTRANSFERASE-RELATED"/>
    <property type="match status" value="1"/>
</dbReference>
<dbReference type="AlphaFoldDB" id="A0A2P8I329"/>
<evidence type="ECO:0000313" key="2">
    <source>
        <dbReference type="Proteomes" id="UP000241118"/>
    </source>
</evidence>
<dbReference type="GO" id="GO:0032259">
    <property type="term" value="P:methylation"/>
    <property type="evidence" value="ECO:0007669"/>
    <property type="project" value="UniProtKB-KW"/>
</dbReference>
<dbReference type="GO" id="GO:0008168">
    <property type="term" value="F:methyltransferase activity"/>
    <property type="evidence" value="ECO:0007669"/>
    <property type="project" value="UniProtKB-KW"/>
</dbReference>
<proteinExistence type="predicted"/>
<dbReference type="Proteomes" id="UP000241118">
    <property type="component" value="Unassembled WGS sequence"/>
</dbReference>
<gene>
    <name evidence="1" type="ORF">B0I31_111140</name>
</gene>
<protein>
    <submittedName>
        <fullName evidence="1">Methyltransferase family protein</fullName>
    </submittedName>
</protein>
<comment type="caution">
    <text evidence="1">The sequence shown here is derived from an EMBL/GenBank/DDBJ whole genome shotgun (WGS) entry which is preliminary data.</text>
</comment>
<dbReference type="SUPFAM" id="SSF53335">
    <property type="entry name" value="S-adenosyl-L-methionine-dependent methyltransferases"/>
    <property type="match status" value="1"/>
</dbReference>
<keyword evidence="1" id="KW-0489">Methyltransferase</keyword>
<dbReference type="PANTHER" id="PTHR43861:SF1">
    <property type="entry name" value="TRANS-ACONITATE 2-METHYLTRANSFERASE"/>
    <property type="match status" value="1"/>
</dbReference>
<dbReference type="RefSeq" id="WP_106618659.1">
    <property type="nucleotide sequence ID" value="NZ_PYAX01000011.1"/>
</dbReference>
<dbReference type="OrthoDB" id="3696043at2"/>
<dbReference type="CDD" id="cd02440">
    <property type="entry name" value="AdoMet_MTases"/>
    <property type="match status" value="1"/>
</dbReference>
<reference evidence="1 2" key="1">
    <citation type="submission" date="2018-03" db="EMBL/GenBank/DDBJ databases">
        <title>Genomic Encyclopedia of Type Strains, Phase III (KMG-III): the genomes of soil and plant-associated and newly described type strains.</title>
        <authorList>
            <person name="Whitman W."/>
        </authorList>
    </citation>
    <scope>NUCLEOTIDE SEQUENCE [LARGE SCALE GENOMIC DNA]</scope>
    <source>
        <strain evidence="1 2">CGMCC 4.7097</strain>
    </source>
</reference>
<dbReference type="EMBL" id="PYAX01000011">
    <property type="protein sequence ID" value="PSL52853.1"/>
    <property type="molecule type" value="Genomic_DNA"/>
</dbReference>
<organism evidence="1 2">
    <name type="scientific">Saccharothrix carnea</name>
    <dbReference type="NCBI Taxonomy" id="1280637"/>
    <lineage>
        <taxon>Bacteria</taxon>
        <taxon>Bacillati</taxon>
        <taxon>Actinomycetota</taxon>
        <taxon>Actinomycetes</taxon>
        <taxon>Pseudonocardiales</taxon>
        <taxon>Pseudonocardiaceae</taxon>
        <taxon>Saccharothrix</taxon>
    </lineage>
</organism>
<name>A0A2P8I329_SACCR</name>
<accession>A0A2P8I329</accession>
<sequence>MDLSVVAVPHTLAHLTPLLPAPPARVLEVGCGRGALAAALGELGYQVTGVDRDAEMAAAARERGVRVVQADVREVSGEYDVVLFTRSLHHAEDLAGVVDHAAGLVVPGGQVVIEEFAWERVDHAGAHFLHDNRALLVAAGLLDAEPPSGDPLDAWVAGHDFLHRGSALIAALGRVGSDLTTVGTSILWRLVNGRGGVWTEPGTHTADVLDTIRAAEERRMAAGLLPPVGLIASVRR</sequence>
<dbReference type="InterPro" id="IPR029063">
    <property type="entry name" value="SAM-dependent_MTases_sf"/>
</dbReference>
<dbReference type="Gene3D" id="3.40.50.150">
    <property type="entry name" value="Vaccinia Virus protein VP39"/>
    <property type="match status" value="1"/>
</dbReference>
<dbReference type="Pfam" id="PF13489">
    <property type="entry name" value="Methyltransf_23"/>
    <property type="match status" value="1"/>
</dbReference>